<proteinExistence type="predicted"/>
<dbReference type="AlphaFoldDB" id="A0A1L9RW12"/>
<reference evidence="3" key="1">
    <citation type="journal article" date="2017" name="Genome Biol.">
        <title>Comparative genomics reveals high biological diversity and specific adaptations in the industrially and medically important fungal genus Aspergillus.</title>
        <authorList>
            <person name="de Vries R.P."/>
            <person name="Riley R."/>
            <person name="Wiebenga A."/>
            <person name="Aguilar-Osorio G."/>
            <person name="Amillis S."/>
            <person name="Uchima C.A."/>
            <person name="Anderluh G."/>
            <person name="Asadollahi M."/>
            <person name="Askin M."/>
            <person name="Barry K."/>
            <person name="Battaglia E."/>
            <person name="Bayram O."/>
            <person name="Benocci T."/>
            <person name="Braus-Stromeyer S.A."/>
            <person name="Caldana C."/>
            <person name="Canovas D."/>
            <person name="Cerqueira G.C."/>
            <person name="Chen F."/>
            <person name="Chen W."/>
            <person name="Choi C."/>
            <person name="Clum A."/>
            <person name="Dos Santos R.A."/>
            <person name="Damasio A.R."/>
            <person name="Diallinas G."/>
            <person name="Emri T."/>
            <person name="Fekete E."/>
            <person name="Flipphi M."/>
            <person name="Freyberg S."/>
            <person name="Gallo A."/>
            <person name="Gournas C."/>
            <person name="Habgood R."/>
            <person name="Hainaut M."/>
            <person name="Harispe M.L."/>
            <person name="Henrissat B."/>
            <person name="Hilden K.S."/>
            <person name="Hope R."/>
            <person name="Hossain A."/>
            <person name="Karabika E."/>
            <person name="Karaffa L."/>
            <person name="Karanyi Z."/>
            <person name="Krasevec N."/>
            <person name="Kuo A."/>
            <person name="Kusch H."/>
            <person name="LaButti K."/>
            <person name="Lagendijk E.L."/>
            <person name="Lapidus A."/>
            <person name="Levasseur A."/>
            <person name="Lindquist E."/>
            <person name="Lipzen A."/>
            <person name="Logrieco A.F."/>
            <person name="MacCabe A."/>
            <person name="Maekelae M.R."/>
            <person name="Malavazi I."/>
            <person name="Melin P."/>
            <person name="Meyer V."/>
            <person name="Mielnichuk N."/>
            <person name="Miskei M."/>
            <person name="Molnar A.P."/>
            <person name="Mule G."/>
            <person name="Ngan C.Y."/>
            <person name="Orejas M."/>
            <person name="Orosz E."/>
            <person name="Ouedraogo J.P."/>
            <person name="Overkamp K.M."/>
            <person name="Park H.-S."/>
            <person name="Perrone G."/>
            <person name="Piumi F."/>
            <person name="Punt P.J."/>
            <person name="Ram A.F."/>
            <person name="Ramon A."/>
            <person name="Rauscher S."/>
            <person name="Record E."/>
            <person name="Riano-Pachon D.M."/>
            <person name="Robert V."/>
            <person name="Roehrig J."/>
            <person name="Ruller R."/>
            <person name="Salamov A."/>
            <person name="Salih N.S."/>
            <person name="Samson R.A."/>
            <person name="Sandor E."/>
            <person name="Sanguinetti M."/>
            <person name="Schuetze T."/>
            <person name="Sepcic K."/>
            <person name="Shelest E."/>
            <person name="Sherlock G."/>
            <person name="Sophianopoulou V."/>
            <person name="Squina F.M."/>
            <person name="Sun H."/>
            <person name="Susca A."/>
            <person name="Todd R.B."/>
            <person name="Tsang A."/>
            <person name="Unkles S.E."/>
            <person name="van de Wiele N."/>
            <person name="van Rossen-Uffink D."/>
            <person name="Oliveira J.V."/>
            <person name="Vesth T.C."/>
            <person name="Visser J."/>
            <person name="Yu J.-H."/>
            <person name="Zhou M."/>
            <person name="Andersen M.R."/>
            <person name="Archer D.B."/>
            <person name="Baker S.E."/>
            <person name="Benoit I."/>
            <person name="Brakhage A.A."/>
            <person name="Braus G.H."/>
            <person name="Fischer R."/>
            <person name="Frisvad J.C."/>
            <person name="Goldman G.H."/>
            <person name="Houbraken J."/>
            <person name="Oakley B."/>
            <person name="Pocsi I."/>
            <person name="Scazzocchio C."/>
            <person name="Seiboth B."/>
            <person name="vanKuyk P.A."/>
            <person name="Wortman J."/>
            <person name="Dyer P.S."/>
            <person name="Grigoriev I.V."/>
        </authorList>
    </citation>
    <scope>NUCLEOTIDE SEQUENCE [LARGE SCALE GENOMIC DNA]</scope>
    <source>
        <strain evidence="3">DTO 134E9</strain>
    </source>
</reference>
<evidence type="ECO:0000313" key="2">
    <source>
        <dbReference type="EMBL" id="OJJ39116.1"/>
    </source>
</evidence>
<protein>
    <submittedName>
        <fullName evidence="2">Uncharacterized protein</fullName>
    </submittedName>
</protein>
<dbReference type="EMBL" id="KV878210">
    <property type="protein sequence ID" value="OJJ39116.1"/>
    <property type="molecule type" value="Genomic_DNA"/>
</dbReference>
<feature type="compositionally biased region" description="Basic and acidic residues" evidence="1">
    <location>
        <begin position="8"/>
        <end position="38"/>
    </location>
</feature>
<dbReference type="GeneID" id="63754680"/>
<keyword evidence="3" id="KW-1185">Reference proteome</keyword>
<accession>A0A1L9RW12</accession>
<dbReference type="VEuPathDB" id="FungiDB:ASPWEDRAFT_66004"/>
<organism evidence="2 3">
    <name type="scientific">Aspergillus wentii DTO 134E9</name>
    <dbReference type="NCBI Taxonomy" id="1073089"/>
    <lineage>
        <taxon>Eukaryota</taxon>
        <taxon>Fungi</taxon>
        <taxon>Dikarya</taxon>
        <taxon>Ascomycota</taxon>
        <taxon>Pezizomycotina</taxon>
        <taxon>Eurotiomycetes</taxon>
        <taxon>Eurotiomycetidae</taxon>
        <taxon>Eurotiales</taxon>
        <taxon>Aspergillaceae</taxon>
        <taxon>Aspergillus</taxon>
        <taxon>Aspergillus subgen. Cremei</taxon>
    </lineage>
</organism>
<sequence>MQGGQARASEKEAPERTQERAGEERRRRESWRREDGGEKRKKATRTRKEEREKKKMGYWIARENLLGDPIKKGSIVSEERRSRAGTVVFVLRGLFTHMVHVLPQAHDADTAEQPDGIRIQREMKICDGYRRYAVPFPAHLLRKAANGRARIARTNFQRPTVSGGGPKKSPTGAAAKIRRSWIVRMVESDVSHEGKIQYGTAYVIMYRRSWQSGKPHGMQQPSKAQHSTVGYAVSHLNI</sequence>
<evidence type="ECO:0000256" key="1">
    <source>
        <dbReference type="SAM" id="MobiDB-lite"/>
    </source>
</evidence>
<name>A0A1L9RW12_ASPWE</name>
<dbReference type="RefSeq" id="XP_040692792.1">
    <property type="nucleotide sequence ID" value="XM_040838832.1"/>
</dbReference>
<evidence type="ECO:0000313" key="3">
    <source>
        <dbReference type="Proteomes" id="UP000184383"/>
    </source>
</evidence>
<dbReference type="Proteomes" id="UP000184383">
    <property type="component" value="Unassembled WGS sequence"/>
</dbReference>
<feature type="region of interest" description="Disordered" evidence="1">
    <location>
        <begin position="1"/>
        <end position="53"/>
    </location>
</feature>
<gene>
    <name evidence="2" type="ORF">ASPWEDRAFT_66004</name>
</gene>